<evidence type="ECO:0000259" key="8">
    <source>
        <dbReference type="Pfam" id="PF20684"/>
    </source>
</evidence>
<keyword evidence="10" id="KW-1185">Reference proteome</keyword>
<feature type="domain" description="Rhodopsin" evidence="8">
    <location>
        <begin position="39"/>
        <end position="201"/>
    </location>
</feature>
<evidence type="ECO:0000256" key="7">
    <source>
        <dbReference type="SAM" id="Phobius"/>
    </source>
</evidence>
<evidence type="ECO:0000256" key="4">
    <source>
        <dbReference type="ARBA" id="ARBA00023136"/>
    </source>
</evidence>
<feature type="region of interest" description="Disordered" evidence="6">
    <location>
        <begin position="338"/>
        <end position="406"/>
    </location>
</feature>
<dbReference type="PANTHER" id="PTHR33048">
    <property type="entry name" value="PTH11-LIKE INTEGRAL MEMBRANE PROTEIN (AFU_ORTHOLOGUE AFUA_5G11245)"/>
    <property type="match status" value="1"/>
</dbReference>
<dbReference type="EMBL" id="JAADYS010003081">
    <property type="protein sequence ID" value="KAF4451058.1"/>
    <property type="molecule type" value="Genomic_DNA"/>
</dbReference>
<evidence type="ECO:0000313" key="9">
    <source>
        <dbReference type="EMBL" id="KAF4451058.1"/>
    </source>
</evidence>
<evidence type="ECO:0000313" key="10">
    <source>
        <dbReference type="Proteomes" id="UP000554235"/>
    </source>
</evidence>
<dbReference type="OrthoDB" id="5417844at2759"/>
<evidence type="ECO:0000256" key="1">
    <source>
        <dbReference type="ARBA" id="ARBA00004141"/>
    </source>
</evidence>
<reference evidence="9 10" key="1">
    <citation type="submission" date="2020-01" db="EMBL/GenBank/DDBJ databases">
        <title>Identification and distribution of gene clusters putatively required for synthesis of sphingolipid metabolism inhibitors in phylogenetically diverse species of the filamentous fungus Fusarium.</title>
        <authorList>
            <person name="Kim H.-S."/>
            <person name="Busman M."/>
            <person name="Brown D.W."/>
            <person name="Divon H."/>
            <person name="Uhlig S."/>
            <person name="Proctor R.H."/>
        </authorList>
    </citation>
    <scope>NUCLEOTIDE SEQUENCE [LARGE SCALE GENOMIC DNA]</scope>
    <source>
        <strain evidence="9 10">NRRL 20459</strain>
    </source>
</reference>
<accession>A0A8H4KJV8</accession>
<organism evidence="9 10">
    <name type="scientific">Fusarium albosuccineum</name>
    <dbReference type="NCBI Taxonomy" id="1237068"/>
    <lineage>
        <taxon>Eukaryota</taxon>
        <taxon>Fungi</taxon>
        <taxon>Dikarya</taxon>
        <taxon>Ascomycota</taxon>
        <taxon>Pezizomycotina</taxon>
        <taxon>Sordariomycetes</taxon>
        <taxon>Hypocreomycetidae</taxon>
        <taxon>Hypocreales</taxon>
        <taxon>Nectriaceae</taxon>
        <taxon>Fusarium</taxon>
        <taxon>Fusarium decemcellulare species complex</taxon>
    </lineage>
</organism>
<comment type="subcellular location">
    <subcellularLocation>
        <location evidence="1">Membrane</location>
        <topology evidence="1">Multi-pass membrane protein</topology>
    </subcellularLocation>
</comment>
<dbReference type="InterPro" id="IPR052337">
    <property type="entry name" value="SAT4-like"/>
</dbReference>
<dbReference type="Pfam" id="PF20684">
    <property type="entry name" value="Fung_rhodopsin"/>
    <property type="match status" value="2"/>
</dbReference>
<gene>
    <name evidence="9" type="ORF">FALBO_16389</name>
</gene>
<dbReference type="AlphaFoldDB" id="A0A8H4KJV8"/>
<keyword evidence="2 7" id="KW-0812">Transmembrane</keyword>
<keyword evidence="4 7" id="KW-0472">Membrane</keyword>
<name>A0A8H4KJV8_9HYPO</name>
<evidence type="ECO:0000256" key="3">
    <source>
        <dbReference type="ARBA" id="ARBA00022989"/>
    </source>
</evidence>
<feature type="transmembrane region" description="Helical" evidence="7">
    <location>
        <begin position="55"/>
        <end position="76"/>
    </location>
</feature>
<proteinExistence type="inferred from homology"/>
<feature type="transmembrane region" description="Helical" evidence="7">
    <location>
        <begin position="22"/>
        <end position="43"/>
    </location>
</feature>
<feature type="transmembrane region" description="Helical" evidence="7">
    <location>
        <begin position="134"/>
        <end position="156"/>
    </location>
</feature>
<dbReference type="GO" id="GO:0016020">
    <property type="term" value="C:membrane"/>
    <property type="evidence" value="ECO:0007669"/>
    <property type="project" value="UniProtKB-SubCell"/>
</dbReference>
<evidence type="ECO:0000256" key="5">
    <source>
        <dbReference type="ARBA" id="ARBA00038359"/>
    </source>
</evidence>
<evidence type="ECO:0000256" key="6">
    <source>
        <dbReference type="SAM" id="MobiDB-lite"/>
    </source>
</evidence>
<protein>
    <submittedName>
        <fullName evidence="9">Integral membrane</fullName>
    </submittedName>
</protein>
<feature type="compositionally biased region" description="Polar residues" evidence="6">
    <location>
        <begin position="359"/>
        <end position="368"/>
    </location>
</feature>
<dbReference type="Proteomes" id="UP000554235">
    <property type="component" value="Unassembled WGS sequence"/>
</dbReference>
<dbReference type="InterPro" id="IPR049326">
    <property type="entry name" value="Rhodopsin_dom_fungi"/>
</dbReference>
<comment type="similarity">
    <text evidence="5">Belongs to the SAT4 family.</text>
</comment>
<feature type="domain" description="Rhodopsin" evidence="8">
    <location>
        <begin position="251"/>
        <end position="323"/>
    </location>
</feature>
<feature type="transmembrane region" description="Helical" evidence="7">
    <location>
        <begin position="96"/>
        <end position="122"/>
    </location>
</feature>
<keyword evidence="3 7" id="KW-1133">Transmembrane helix</keyword>
<dbReference type="PANTHER" id="PTHR33048:SF47">
    <property type="entry name" value="INTEGRAL MEMBRANE PROTEIN-RELATED"/>
    <property type="match status" value="1"/>
</dbReference>
<sequence length="406" mass="45202">MASLSMEPPADVNFNDNKLPELVAVSVTTWVLGFATVILRVVARKKAGNNLWWDDWLIIVAQLWTVAYLLNVTAYLGSQGFGRHIWVAPEGVMKSFLLGIFIGEYAYSGGMAMIKWSILAFYWRVFGADGRIRVVIWIMFAIVTAWWIAVLLVATFQCMPPSAFWRRFDIDDPMINYSCTVDVKEHFVANAISNSITDLMISSFLSLASGPCSYEEHRSLLYLESLPSVCCKRWLFQRRGVTGLTHMTVTSVTAVSAVRLALTLETDTGNVADVTWNYVEGVLWTEAELNVATICGKLDPDSMMVTPITLVLACLPSLKPIFNIMLYGSAIKLPSDSGTANVVGSREHTKWDSKMASASEDSSPTYPRSKNRLNEDTQPLSCELSGELDNWSDSRSRDIEMEPVSL</sequence>
<evidence type="ECO:0000256" key="2">
    <source>
        <dbReference type="ARBA" id="ARBA00022692"/>
    </source>
</evidence>
<comment type="caution">
    <text evidence="9">The sequence shown here is derived from an EMBL/GenBank/DDBJ whole genome shotgun (WGS) entry which is preliminary data.</text>
</comment>